<organism evidence="4 5">
    <name type="scientific">Marinilabilia salmonicolor</name>
    <dbReference type="NCBI Taxonomy" id="989"/>
    <lineage>
        <taxon>Bacteria</taxon>
        <taxon>Pseudomonadati</taxon>
        <taxon>Bacteroidota</taxon>
        <taxon>Bacteroidia</taxon>
        <taxon>Marinilabiliales</taxon>
        <taxon>Marinilabiliaceae</taxon>
        <taxon>Marinilabilia</taxon>
    </lineage>
</organism>
<evidence type="ECO:0000313" key="4">
    <source>
        <dbReference type="EMBL" id="RCW30419.1"/>
    </source>
</evidence>
<reference evidence="4 5" key="1">
    <citation type="submission" date="2018-07" db="EMBL/GenBank/DDBJ databases">
        <title>Freshwater and sediment microbial communities from various areas in North America, analyzing microbe dynamics in response to fracking.</title>
        <authorList>
            <person name="Lamendella R."/>
        </authorList>
    </citation>
    <scope>NUCLEOTIDE SEQUENCE [LARGE SCALE GENOMIC DNA]</scope>
    <source>
        <strain evidence="4 5">160A</strain>
    </source>
</reference>
<proteinExistence type="predicted"/>
<dbReference type="SUPFAM" id="SSF51735">
    <property type="entry name" value="NAD(P)-binding Rossmann-fold domains"/>
    <property type="match status" value="1"/>
</dbReference>
<comment type="caution">
    <text evidence="4">The sequence shown here is derived from an EMBL/GenBank/DDBJ whole genome shotgun (WGS) entry which is preliminary data.</text>
</comment>
<dbReference type="Pfam" id="PF01408">
    <property type="entry name" value="GFO_IDH_MocA"/>
    <property type="match status" value="1"/>
</dbReference>
<dbReference type="Proteomes" id="UP000252733">
    <property type="component" value="Unassembled WGS sequence"/>
</dbReference>
<feature type="domain" description="Gfo/Idh/MocA-like oxidoreductase C-terminal" evidence="3">
    <location>
        <begin position="275"/>
        <end position="493"/>
    </location>
</feature>
<dbReference type="PANTHER" id="PTHR43818:SF11">
    <property type="entry name" value="BCDNA.GH03377"/>
    <property type="match status" value="1"/>
</dbReference>
<gene>
    <name evidence="4" type="ORF">DFO77_12269</name>
</gene>
<dbReference type="Pfam" id="PF02894">
    <property type="entry name" value="GFO_IDH_MocA_C"/>
    <property type="match status" value="1"/>
</dbReference>
<dbReference type="Gene3D" id="3.30.360.10">
    <property type="entry name" value="Dihydrodipicolinate Reductase, domain 2"/>
    <property type="match status" value="1"/>
</dbReference>
<dbReference type="GO" id="GO:0016491">
    <property type="term" value="F:oxidoreductase activity"/>
    <property type="evidence" value="ECO:0007669"/>
    <property type="project" value="UniProtKB-KW"/>
</dbReference>
<dbReference type="SUPFAM" id="SSF55347">
    <property type="entry name" value="Glyceraldehyde-3-phosphate dehydrogenase-like, C-terminal domain"/>
    <property type="match status" value="1"/>
</dbReference>
<dbReference type="PANTHER" id="PTHR43818">
    <property type="entry name" value="BCDNA.GH03377"/>
    <property type="match status" value="1"/>
</dbReference>
<sequence>MNRRDLLKGLAGVPFLGAYGYMFAGKMGTEKTEEASAFQKFVRSKILPSGKKQSVHRSGGKKVRIGLVGFGIRGKQLMKSMGFMTPEDIDRMNDRQRKLFLDQPDLNIEISGVCDLYKPRLEEAARAGANNDREGTSSFNRKPVKQYGRFEDLIASPEVDAVVIATSDHWHGPVAVMAANAGKHVYCEKALTHALEDVYDVRDAVKNNRVVFQLGHQNRQAESNRMAAKVVQAGMLGNVNLVETTTNRNSPNGAWVYDIPEDAGPHNVDWQRFLRNTNTPFNKEHFFRWRLFWDYGTGLNGDLMTHEYDSINQMMNMGIPEIVTTTGGIYHWKDGREVPDVQQTVLEYPSRNFSLLYSASLASNFYRPKKVMGDEASIEVGATLKMFVDSESKMYEEYLSNEDILPNQPIALTQDMQAQLDAVSSATEKYFASRGLLYTSQGGRMVDTAHLHLAEWLHGIRTGAAVSCGIDEAFEEGITAMMATIAYREGRVVRWDGEKVV</sequence>
<dbReference type="RefSeq" id="WP_114437653.1">
    <property type="nucleotide sequence ID" value="NZ_QPIZ01000022.1"/>
</dbReference>
<protein>
    <submittedName>
        <fullName evidence="4">Putative dehydrogenase</fullName>
    </submittedName>
</protein>
<evidence type="ECO:0000259" key="2">
    <source>
        <dbReference type="Pfam" id="PF01408"/>
    </source>
</evidence>
<evidence type="ECO:0000259" key="3">
    <source>
        <dbReference type="Pfam" id="PF02894"/>
    </source>
</evidence>
<keyword evidence="5" id="KW-1185">Reference proteome</keyword>
<dbReference type="InterPro" id="IPR004104">
    <property type="entry name" value="Gfo/Idh/MocA-like_OxRdtase_C"/>
</dbReference>
<dbReference type="AlphaFoldDB" id="A0A368UNQ7"/>
<dbReference type="InterPro" id="IPR000683">
    <property type="entry name" value="Gfo/Idh/MocA-like_OxRdtase_N"/>
</dbReference>
<dbReference type="GO" id="GO:0000166">
    <property type="term" value="F:nucleotide binding"/>
    <property type="evidence" value="ECO:0007669"/>
    <property type="project" value="InterPro"/>
</dbReference>
<accession>A0A368UNQ7</accession>
<dbReference type="EMBL" id="QPIZ01000022">
    <property type="protein sequence ID" value="RCW30419.1"/>
    <property type="molecule type" value="Genomic_DNA"/>
</dbReference>
<keyword evidence="1" id="KW-0560">Oxidoreductase</keyword>
<feature type="domain" description="Gfo/Idh/MocA-like oxidoreductase N-terminal" evidence="2">
    <location>
        <begin position="82"/>
        <end position="216"/>
    </location>
</feature>
<dbReference type="InterPro" id="IPR050463">
    <property type="entry name" value="Gfo/Idh/MocA_oxidrdct_glycsds"/>
</dbReference>
<evidence type="ECO:0000313" key="5">
    <source>
        <dbReference type="Proteomes" id="UP000252733"/>
    </source>
</evidence>
<dbReference type="InterPro" id="IPR036291">
    <property type="entry name" value="NAD(P)-bd_dom_sf"/>
</dbReference>
<name>A0A368UNQ7_9BACT</name>
<dbReference type="Gene3D" id="3.40.50.720">
    <property type="entry name" value="NAD(P)-binding Rossmann-like Domain"/>
    <property type="match status" value="1"/>
</dbReference>
<evidence type="ECO:0000256" key="1">
    <source>
        <dbReference type="ARBA" id="ARBA00023002"/>
    </source>
</evidence>